<reference evidence="2 4" key="2">
    <citation type="submission" date="2016-05" db="EMBL/GenBank/DDBJ databases">
        <authorList>
            <person name="Prochazka B."/>
            <person name="Indra A."/>
            <person name="Hasenberger P."/>
            <person name="Blaschitz M."/>
            <person name="Wagner L."/>
            <person name="Wewalka G."/>
            <person name="Sorschag S."/>
            <person name="Schmid D."/>
            <person name="Ruppitsch W."/>
        </authorList>
    </citation>
    <scope>NUCLEOTIDE SEQUENCE [LARGE SCALE GENOMIC DNA]</scope>
    <source>
        <strain evidence="2 4">974010_12</strain>
    </source>
</reference>
<reference evidence="1 3" key="1">
    <citation type="submission" date="2015-11" db="EMBL/GenBank/DDBJ databases">
        <title>Genomic analysis of 38 Legionella species identifies large and diverse effector repertoires.</title>
        <authorList>
            <person name="Burstein D."/>
            <person name="Amaro F."/>
            <person name="Zusman T."/>
            <person name="Lifshitz Z."/>
            <person name="Cohen O."/>
            <person name="Gilbert J.A."/>
            <person name="Pupko T."/>
            <person name="Shuman H.A."/>
            <person name="Segal G."/>
        </authorList>
    </citation>
    <scope>NUCLEOTIDE SEQUENCE [LARGE SCALE GENOMIC DNA]</scope>
    <source>
        <strain evidence="1 3">JA-26-G1-E2</strain>
    </source>
</reference>
<evidence type="ECO:0000313" key="3">
    <source>
        <dbReference type="Proteomes" id="UP000054715"/>
    </source>
</evidence>
<dbReference type="EMBL" id="LYOZ01000016">
    <property type="protein sequence ID" value="OCH98425.1"/>
    <property type="molecule type" value="Genomic_DNA"/>
</dbReference>
<gene>
    <name evidence="2" type="ORF">A8135_12815</name>
    <name evidence="1" type="ORF">Ljam_0194</name>
</gene>
<sequence length="72" mass="8112">MHWVGLGELPELLYHLRHHVDSNSVNKNNAAETEVKESYLTSFFSTAWKHKEKISIAIGVDSLVAGLTSQYL</sequence>
<dbReference type="Proteomes" id="UP000054715">
    <property type="component" value="Unassembled WGS sequence"/>
</dbReference>
<protein>
    <submittedName>
        <fullName evidence="1">Uncharacterized protein</fullName>
    </submittedName>
</protein>
<keyword evidence="4" id="KW-1185">Reference proteome</keyword>
<dbReference type="RefSeq" id="WP_058448271.1">
    <property type="nucleotide sequence ID" value="NZ_CAAAJF010000003.1"/>
</dbReference>
<evidence type="ECO:0000313" key="1">
    <source>
        <dbReference type="EMBL" id="KTD13404.1"/>
    </source>
</evidence>
<evidence type="ECO:0000313" key="2">
    <source>
        <dbReference type="EMBL" id="OCH98425.1"/>
    </source>
</evidence>
<dbReference type="STRING" id="455.Ljam_0194"/>
<accession>A0A0W0UZY5</accession>
<name>A0A0W0UZY5_9GAMM</name>
<dbReference type="EMBL" id="LNYG01000001">
    <property type="protein sequence ID" value="KTD13404.1"/>
    <property type="molecule type" value="Genomic_DNA"/>
</dbReference>
<organism evidence="1 3">
    <name type="scientific">Legionella jamestowniensis</name>
    <dbReference type="NCBI Taxonomy" id="455"/>
    <lineage>
        <taxon>Bacteria</taxon>
        <taxon>Pseudomonadati</taxon>
        <taxon>Pseudomonadota</taxon>
        <taxon>Gammaproteobacteria</taxon>
        <taxon>Legionellales</taxon>
        <taxon>Legionellaceae</taxon>
        <taxon>Legionella</taxon>
    </lineage>
</organism>
<comment type="caution">
    <text evidence="1">The sequence shown here is derived from an EMBL/GenBank/DDBJ whole genome shotgun (WGS) entry which is preliminary data.</text>
</comment>
<dbReference type="AlphaFoldDB" id="A0A0W0UZY5"/>
<dbReference type="Proteomes" id="UP000093336">
    <property type="component" value="Unassembled WGS sequence"/>
</dbReference>
<evidence type="ECO:0000313" key="4">
    <source>
        <dbReference type="Proteomes" id="UP000093336"/>
    </source>
</evidence>
<dbReference type="PATRIC" id="fig|455.5.peg.202"/>
<proteinExistence type="predicted"/>